<evidence type="ECO:0000313" key="3">
    <source>
        <dbReference type="Proteomes" id="UP000591626"/>
    </source>
</evidence>
<protein>
    <submittedName>
        <fullName evidence="2">Uncharacterized protein</fullName>
    </submittedName>
</protein>
<dbReference type="AlphaFoldDB" id="A0AAP7CBY4"/>
<accession>A0AAP7CBY4</accession>
<keyword evidence="1" id="KW-0812">Transmembrane</keyword>
<evidence type="ECO:0000256" key="1">
    <source>
        <dbReference type="SAM" id="Phobius"/>
    </source>
</evidence>
<proteinExistence type="predicted"/>
<comment type="caution">
    <text evidence="2">The sequence shown here is derived from an EMBL/GenBank/DDBJ whole genome shotgun (WGS) entry which is preliminary data.</text>
</comment>
<feature type="transmembrane region" description="Helical" evidence="1">
    <location>
        <begin position="51"/>
        <end position="69"/>
    </location>
</feature>
<dbReference type="EMBL" id="JAAUVV010000004">
    <property type="protein sequence ID" value="NJJ03440.1"/>
    <property type="molecule type" value="Genomic_DNA"/>
</dbReference>
<dbReference type="Proteomes" id="UP000591626">
    <property type="component" value="Unassembled WGS sequence"/>
</dbReference>
<sequence>MTDPGEHGEHTDEQSEDTADREGWLKALPYAVFALYVIAPALVIPVAGTPWLLVGFIFAVAAIAGLVDGYCFRPSWTLPLSAAGGFWVAKMLYFNDGTFIYALGVAVVSALCAWLMSLVRKQPAPVSSTSSAQV</sequence>
<dbReference type="RefSeq" id="WP_070828998.1">
    <property type="nucleotide sequence ID" value="NZ_JAAUVV010000004.1"/>
</dbReference>
<organism evidence="2 3">
    <name type="scientific">Corynebacterium coyleae</name>
    <dbReference type="NCBI Taxonomy" id="53374"/>
    <lineage>
        <taxon>Bacteria</taxon>
        <taxon>Bacillati</taxon>
        <taxon>Actinomycetota</taxon>
        <taxon>Actinomycetes</taxon>
        <taxon>Mycobacteriales</taxon>
        <taxon>Corynebacteriaceae</taxon>
        <taxon>Corynebacterium</taxon>
    </lineage>
</organism>
<evidence type="ECO:0000313" key="2">
    <source>
        <dbReference type="EMBL" id="NJJ03440.1"/>
    </source>
</evidence>
<feature type="transmembrane region" description="Helical" evidence="1">
    <location>
        <begin position="99"/>
        <end position="119"/>
    </location>
</feature>
<feature type="transmembrane region" description="Helical" evidence="1">
    <location>
        <begin position="27"/>
        <end position="45"/>
    </location>
</feature>
<name>A0AAP7CBY4_9CORY</name>
<gene>
    <name evidence="2" type="ORF">HC138_03545</name>
</gene>
<keyword evidence="1" id="KW-0472">Membrane</keyword>
<keyword evidence="1" id="KW-1133">Transmembrane helix</keyword>
<reference evidence="2 3" key="1">
    <citation type="submission" date="2020-03" db="EMBL/GenBank/DDBJ databases">
        <title>Draft genome sequences of bacterial isolates from the female urobiome.</title>
        <authorList>
            <person name="Miller-Ensminger T."/>
            <person name="Wolfe A.J."/>
            <person name="Putonti C."/>
        </authorList>
    </citation>
    <scope>NUCLEOTIDE SEQUENCE [LARGE SCALE GENOMIC DNA]</scope>
    <source>
        <strain evidence="2 3">UMB8490</strain>
    </source>
</reference>